<organism evidence="1 2">
    <name type="scientific">Paraburkholderia fungorum</name>
    <dbReference type="NCBI Taxonomy" id="134537"/>
    <lineage>
        <taxon>Bacteria</taxon>
        <taxon>Pseudomonadati</taxon>
        <taxon>Pseudomonadota</taxon>
        <taxon>Betaproteobacteria</taxon>
        <taxon>Burkholderiales</taxon>
        <taxon>Burkholderiaceae</taxon>
        <taxon>Paraburkholderia</taxon>
    </lineage>
</organism>
<dbReference type="AlphaFoldDB" id="A0A1H1III1"/>
<reference evidence="2" key="1">
    <citation type="submission" date="2016-10" db="EMBL/GenBank/DDBJ databases">
        <authorList>
            <person name="Varghese N."/>
        </authorList>
    </citation>
    <scope>NUCLEOTIDE SEQUENCE [LARGE SCALE GENOMIC DNA]</scope>
    <source>
        <strain evidence="2">GAS106B</strain>
    </source>
</reference>
<gene>
    <name evidence="1" type="ORF">SAMN05443245_5231</name>
</gene>
<dbReference type="EMBL" id="FNKP01000002">
    <property type="protein sequence ID" value="SDR37492.1"/>
    <property type="molecule type" value="Genomic_DNA"/>
</dbReference>
<protein>
    <submittedName>
        <fullName evidence="1">Uncharacterized protein</fullName>
    </submittedName>
</protein>
<proteinExistence type="predicted"/>
<name>A0A1H1III1_9BURK</name>
<evidence type="ECO:0000313" key="1">
    <source>
        <dbReference type="EMBL" id="SDR37492.1"/>
    </source>
</evidence>
<evidence type="ECO:0000313" key="2">
    <source>
        <dbReference type="Proteomes" id="UP000183487"/>
    </source>
</evidence>
<keyword evidence="2" id="KW-1185">Reference proteome</keyword>
<sequence length="72" mass="8384">MKVLIVRRKFLWLIPYSFEVERPHIKRCSPSGKLSPRYAHVKRCYSCEGAGQIGFGVTPMEAWNDWANWALT</sequence>
<dbReference type="Proteomes" id="UP000183487">
    <property type="component" value="Unassembled WGS sequence"/>
</dbReference>
<accession>A0A1H1III1</accession>